<feature type="compositionally biased region" description="Pro residues" evidence="1">
    <location>
        <begin position="641"/>
        <end position="651"/>
    </location>
</feature>
<keyword evidence="3" id="KW-1185">Reference proteome</keyword>
<feature type="region of interest" description="Disordered" evidence="1">
    <location>
        <begin position="271"/>
        <end position="373"/>
    </location>
</feature>
<evidence type="ECO:0000313" key="2">
    <source>
        <dbReference type="EMBL" id="KAG2117778.1"/>
    </source>
</evidence>
<feature type="region of interest" description="Disordered" evidence="1">
    <location>
        <begin position="602"/>
        <end position="729"/>
    </location>
</feature>
<feature type="compositionally biased region" description="Basic and acidic residues" evidence="1">
    <location>
        <begin position="770"/>
        <end position="796"/>
    </location>
</feature>
<comment type="caution">
    <text evidence="2">The sequence shown here is derived from an EMBL/GenBank/DDBJ whole genome shotgun (WGS) entry which is preliminary data.</text>
</comment>
<feature type="compositionally biased region" description="Basic and acidic residues" evidence="1">
    <location>
        <begin position="602"/>
        <end position="615"/>
    </location>
</feature>
<feature type="compositionally biased region" description="Polar residues" evidence="1">
    <location>
        <begin position="663"/>
        <end position="680"/>
    </location>
</feature>
<feature type="region of interest" description="Disordered" evidence="1">
    <location>
        <begin position="421"/>
        <end position="511"/>
    </location>
</feature>
<feature type="region of interest" description="Disordered" evidence="1">
    <location>
        <begin position="744"/>
        <end position="831"/>
    </location>
</feature>
<feature type="compositionally biased region" description="Low complexity" evidence="1">
    <location>
        <begin position="344"/>
        <end position="355"/>
    </location>
</feature>
<reference evidence="2" key="1">
    <citation type="journal article" date="2020" name="New Phytol.">
        <title>Comparative genomics reveals dynamic genome evolution in host specialist ectomycorrhizal fungi.</title>
        <authorList>
            <person name="Lofgren L.A."/>
            <person name="Nguyen N.H."/>
            <person name="Vilgalys R."/>
            <person name="Ruytinx J."/>
            <person name="Liao H.L."/>
            <person name="Branco S."/>
            <person name="Kuo A."/>
            <person name="LaButti K."/>
            <person name="Lipzen A."/>
            <person name="Andreopoulos W."/>
            <person name="Pangilinan J."/>
            <person name="Riley R."/>
            <person name="Hundley H."/>
            <person name="Na H."/>
            <person name="Barry K."/>
            <person name="Grigoriev I.V."/>
            <person name="Stajich J.E."/>
            <person name="Kennedy P.G."/>
        </authorList>
    </citation>
    <scope>NUCLEOTIDE SEQUENCE</scope>
    <source>
        <strain evidence="2">FC423</strain>
    </source>
</reference>
<accession>A0A9P7FGE0</accession>
<dbReference type="EMBL" id="JABBWM010000004">
    <property type="protein sequence ID" value="KAG2117778.1"/>
    <property type="molecule type" value="Genomic_DNA"/>
</dbReference>
<evidence type="ECO:0000256" key="1">
    <source>
        <dbReference type="SAM" id="MobiDB-lite"/>
    </source>
</evidence>
<feature type="compositionally biased region" description="Polar residues" evidence="1">
    <location>
        <begin position="318"/>
        <end position="343"/>
    </location>
</feature>
<dbReference type="AlphaFoldDB" id="A0A9P7FGE0"/>
<feature type="region of interest" description="Disordered" evidence="1">
    <location>
        <begin position="131"/>
        <end position="154"/>
    </location>
</feature>
<feature type="compositionally biased region" description="Basic and acidic residues" evidence="1">
    <location>
        <begin position="822"/>
        <end position="831"/>
    </location>
</feature>
<gene>
    <name evidence="2" type="ORF">F5147DRAFT_668622</name>
</gene>
<dbReference type="PANTHER" id="PTHR38696:SF1">
    <property type="entry name" value="MEDIATOR OF RNA POLYMERASE II TRANSCRIPTION SUBUNIT 13"/>
    <property type="match status" value="1"/>
</dbReference>
<proteinExistence type="predicted"/>
<dbReference type="OrthoDB" id="3358646at2759"/>
<dbReference type="Proteomes" id="UP000823399">
    <property type="component" value="Unassembled WGS sequence"/>
</dbReference>
<protein>
    <submittedName>
        <fullName evidence="2">Uncharacterized protein</fullName>
    </submittedName>
</protein>
<dbReference type="GeneID" id="64697627"/>
<name>A0A9P7FGE0_9AGAM</name>
<feature type="compositionally biased region" description="Polar residues" evidence="1">
    <location>
        <begin position="698"/>
        <end position="713"/>
    </location>
</feature>
<evidence type="ECO:0000313" key="3">
    <source>
        <dbReference type="Proteomes" id="UP000823399"/>
    </source>
</evidence>
<dbReference type="RefSeq" id="XP_041298295.1">
    <property type="nucleotide sequence ID" value="XM_041435368.1"/>
</dbReference>
<organism evidence="2 3">
    <name type="scientific">Suillus discolor</name>
    <dbReference type="NCBI Taxonomy" id="1912936"/>
    <lineage>
        <taxon>Eukaryota</taxon>
        <taxon>Fungi</taxon>
        <taxon>Dikarya</taxon>
        <taxon>Basidiomycota</taxon>
        <taxon>Agaricomycotina</taxon>
        <taxon>Agaricomycetes</taxon>
        <taxon>Agaricomycetidae</taxon>
        <taxon>Boletales</taxon>
        <taxon>Suillineae</taxon>
        <taxon>Suillaceae</taxon>
        <taxon>Suillus</taxon>
    </lineage>
</organism>
<sequence length="831" mass="91136">MQPGSVTDSGFIPRKEFIRDQRATNIFGLLAISGSSCIRLYSFPPDVIAALRRLLDHFYLTGGFREDIQQNFWEFTITQKPWNAPKSPRTERILLDILAVIYRFGYTILSTVDYGRERDDRLAISFSRPLLPSSSSPAPPFAPAPAGSGSNISHQTGLQTERRMPFAISFVSQTIMRVINPPLNATPAILQAVRGSWPRGVLSEKKTDNAYEFKLKGYSWFHEDTFATDSLRHILSLLSSLDAHACSLVISLAINGRSRVKDLWVFTGPSTTETDPYWPESPISQSGSMLDVRRSHRASTPEPPEVGMIPSSLHRKAATSSQHPPHGLPSSQTPQHMRSATESNALPPLATNLPPRAVPGNQMRKPAPRAQVPVSVDFDARDDDEHGRFRTSLASAVPSSCENMTGIGSMARNRFTSNLIYTATPGPIPESDHPTEDTVFSSPPPERHHHRPRSRSPSPQRRVSALRPVSTRSKTPPLLRSHSPPRDPRNPSPTPASHDVSMNEGPPLLSPGMFRMRDSAYSANTIDTDTSLGVPFKWPGLGRPDGIENIEEVHEEPCEEPTPHLLVLPGAWAMSPEEERPEMLPRMNEASMVDERGLHLEHRRSPDKSLHDIDARISSPELVSDQAVRKSEAGLIGMISPPRPPPPPIHPPSRESVYKRKASNSTDPPASPIKSGSRSGSGNGWVLVNVEGKEHMTASMSTPVGSPTSTTQVERGGKRTTSAAAERASMSAAAKAIAVIDVQDTKAKKRQSTGSGLRRFLSISRPGAKGADEVKSDPRLAALRSKELASSEKESSKLTSSRQRRFRNKFTRLGASEPAARPPDRVRVNLD</sequence>
<dbReference type="PANTHER" id="PTHR38696">
    <property type="entry name" value="MEDIATOR OF RNA POLYMERASE II TRANSCRIPTION SUBUNIT 13"/>
    <property type="match status" value="1"/>
</dbReference>